<dbReference type="GO" id="GO:0102208">
    <property type="term" value="F:2-polyprenyl-6-hydroxyphenol methylase activity"/>
    <property type="evidence" value="ECO:0007669"/>
    <property type="project" value="UniProtKB-EC"/>
</dbReference>
<keyword evidence="1 5" id="KW-0489">Methyltransferase</keyword>
<dbReference type="Gene3D" id="3.40.50.150">
    <property type="entry name" value="Vaccinia Virus protein VP39"/>
    <property type="match status" value="1"/>
</dbReference>
<dbReference type="GO" id="GO:0032259">
    <property type="term" value="P:methylation"/>
    <property type="evidence" value="ECO:0007669"/>
    <property type="project" value="UniProtKB-KW"/>
</dbReference>
<dbReference type="CDD" id="cd02440">
    <property type="entry name" value="AdoMet_MTases"/>
    <property type="match status" value="1"/>
</dbReference>
<dbReference type="SUPFAM" id="SSF53335">
    <property type="entry name" value="S-adenosyl-L-methionine-dependent methyltransferases"/>
    <property type="match status" value="1"/>
</dbReference>
<gene>
    <name evidence="5" type="primary">ubiG1</name>
    <name evidence="5" type="ORF">SLAV_21365</name>
</gene>
<evidence type="ECO:0000256" key="1">
    <source>
        <dbReference type="ARBA" id="ARBA00022603"/>
    </source>
</evidence>
<dbReference type="Pfam" id="PF08242">
    <property type="entry name" value="Methyltransf_12"/>
    <property type="match status" value="1"/>
</dbReference>
<evidence type="ECO:0000259" key="4">
    <source>
        <dbReference type="Pfam" id="PF08242"/>
    </source>
</evidence>
<keyword evidence="6" id="KW-1185">Reference proteome</keyword>
<dbReference type="EC" id="2.1.1.222" evidence="5"/>
<keyword evidence="3" id="KW-0949">S-adenosyl-L-methionine</keyword>
<dbReference type="PANTHER" id="PTHR43464:SF19">
    <property type="entry name" value="UBIQUINONE BIOSYNTHESIS O-METHYLTRANSFERASE, MITOCHONDRIAL"/>
    <property type="match status" value="1"/>
</dbReference>
<keyword evidence="5" id="KW-0830">Ubiquinone</keyword>
<dbReference type="InterPro" id="IPR029063">
    <property type="entry name" value="SAM-dependent_MTases_sf"/>
</dbReference>
<name>A0A2K8PJX9_STRLA</name>
<dbReference type="Proteomes" id="UP000231791">
    <property type="component" value="Chromosome"/>
</dbReference>
<reference evidence="5 6" key="1">
    <citation type="submission" date="2017-11" db="EMBL/GenBank/DDBJ databases">
        <title>Complete genome sequence of Streptomyces lavendulae subsp. lavendulae CCM 3239 (formerly 'Streptomyces aureofaciens CCM 3239'), the producer of the angucycline-type antibiotic auricin.</title>
        <authorList>
            <person name="Busche T."/>
            <person name="Novakova R."/>
            <person name="Al'Dilaimi A."/>
            <person name="Homerova D."/>
            <person name="Feckova L."/>
            <person name="Rezuchova B."/>
            <person name="Mingyar E."/>
            <person name="Csolleiova D."/>
            <person name="Bekeova C."/>
            <person name="Winkler A."/>
            <person name="Sevcikova B."/>
            <person name="Kalinowski J."/>
            <person name="Kormanec J."/>
            <person name="Ruckert C."/>
        </authorList>
    </citation>
    <scope>NUCLEOTIDE SEQUENCE [LARGE SCALE GENOMIC DNA]</scope>
    <source>
        <strain evidence="5 6">CCM 3239</strain>
    </source>
</reference>
<sequence length="217" mass="23796">MITILTPRVIEALGRFNDAHPWDHNAHYHRWILRRLPRRCARALDVGSGSGDLARALTARAAAVHGVDADPRIVERARELTPAGAPVTFAVGEALAQEGTYEVVTCVAVLHHLPFAEALGHFRERLAPGGTLVVVGAYRASTRGDHLLGAVAVPLNAALGWIRNRGRTAPRPPSMTAPTRPASMTFAEIAEGAARLLPGARLRRRLFWRYTLVWRRH</sequence>
<dbReference type="KEGG" id="slx:SLAV_21365"/>
<evidence type="ECO:0000256" key="3">
    <source>
        <dbReference type="ARBA" id="ARBA00022691"/>
    </source>
</evidence>
<accession>A0A2K8PJX9</accession>
<proteinExistence type="predicted"/>
<protein>
    <submittedName>
        <fullName evidence="5">Ubiquinone biosynthesis O-methyltransferase</fullName>
        <ecNumber evidence="5">2.1.1.222</ecNumber>
    </submittedName>
</protein>
<feature type="domain" description="Methyltransferase type 12" evidence="4">
    <location>
        <begin position="44"/>
        <end position="132"/>
    </location>
</feature>
<dbReference type="PANTHER" id="PTHR43464">
    <property type="entry name" value="METHYLTRANSFERASE"/>
    <property type="match status" value="1"/>
</dbReference>
<organism evidence="5 6">
    <name type="scientific">Streptomyces lavendulae subsp. lavendulae</name>
    <dbReference type="NCBI Taxonomy" id="58340"/>
    <lineage>
        <taxon>Bacteria</taxon>
        <taxon>Bacillati</taxon>
        <taxon>Actinomycetota</taxon>
        <taxon>Actinomycetes</taxon>
        <taxon>Kitasatosporales</taxon>
        <taxon>Streptomycetaceae</taxon>
        <taxon>Streptomyces</taxon>
    </lineage>
</organism>
<keyword evidence="2 5" id="KW-0808">Transferase</keyword>
<evidence type="ECO:0000313" key="6">
    <source>
        <dbReference type="Proteomes" id="UP000231791"/>
    </source>
</evidence>
<dbReference type="InterPro" id="IPR013217">
    <property type="entry name" value="Methyltransf_12"/>
</dbReference>
<dbReference type="EMBL" id="CP024985">
    <property type="protein sequence ID" value="ATZ26093.1"/>
    <property type="molecule type" value="Genomic_DNA"/>
</dbReference>
<evidence type="ECO:0000256" key="2">
    <source>
        <dbReference type="ARBA" id="ARBA00022679"/>
    </source>
</evidence>
<dbReference type="AlphaFoldDB" id="A0A2K8PJX9"/>
<evidence type="ECO:0000313" key="5">
    <source>
        <dbReference type="EMBL" id="ATZ26093.1"/>
    </source>
</evidence>